<reference evidence="2" key="2">
    <citation type="submission" date="2021-05" db="EMBL/GenBank/DDBJ databases">
        <title>Complete genome sequence of Pseudomonas seleniipraecipitans strain D1-6.</title>
        <authorList>
            <person name="Lafi F."/>
            <person name="Eida A."/>
            <person name="Alam I."/>
            <person name="Hert H."/>
            <person name="Saad M."/>
        </authorList>
    </citation>
    <scope>NUCLEOTIDE SEQUENCE</scope>
    <source>
        <strain evidence="2">D1-6</strain>
    </source>
</reference>
<dbReference type="RefSeq" id="WP_083328747.1">
    <property type="nucleotide sequence ID" value="NZ_CP076114.1"/>
</dbReference>
<evidence type="ECO:0000313" key="2">
    <source>
        <dbReference type="EMBL" id="UUD64147.1"/>
    </source>
</evidence>
<dbReference type="OrthoDB" id="6966493at2"/>
<protein>
    <submittedName>
        <fullName evidence="1">Uncharacterized protein</fullName>
    </submittedName>
</protein>
<evidence type="ECO:0000313" key="3">
    <source>
        <dbReference type="Proteomes" id="UP000243378"/>
    </source>
</evidence>
<name>A0A1G7QHW9_9GAMM</name>
<dbReference type="EMBL" id="CP076114">
    <property type="protein sequence ID" value="UUD64147.1"/>
    <property type="molecule type" value="Genomic_DNA"/>
</dbReference>
<keyword evidence="4" id="KW-1185">Reference proteome</keyword>
<dbReference type="AlphaFoldDB" id="A0A1G7QHW9"/>
<dbReference type="Proteomes" id="UP000243378">
    <property type="component" value="Unassembled WGS sequence"/>
</dbReference>
<dbReference type="EMBL" id="FNBM01000006">
    <property type="protein sequence ID" value="SDF98058.1"/>
    <property type="molecule type" value="Genomic_DNA"/>
</dbReference>
<proteinExistence type="predicted"/>
<gene>
    <name evidence="2" type="ORF">D16iCDA_00045</name>
    <name evidence="1" type="ORF">SAMN05216381_2826</name>
</gene>
<organism evidence="1 3">
    <name type="scientific">Phytopseudomonas seleniipraecipitans</name>
    <dbReference type="NCBI Taxonomy" id="640205"/>
    <lineage>
        <taxon>Bacteria</taxon>
        <taxon>Pseudomonadati</taxon>
        <taxon>Pseudomonadota</taxon>
        <taxon>Gammaproteobacteria</taxon>
        <taxon>Pseudomonadales</taxon>
        <taxon>Pseudomonadaceae</taxon>
        <taxon>Phytopseudomonas</taxon>
    </lineage>
</organism>
<evidence type="ECO:0000313" key="4">
    <source>
        <dbReference type="Proteomes" id="UP000887421"/>
    </source>
</evidence>
<evidence type="ECO:0000313" key="1">
    <source>
        <dbReference type="EMBL" id="SDF98058.1"/>
    </source>
</evidence>
<dbReference type="STRING" id="640205.SAMN05216381_2826"/>
<accession>A0A1G7QHW9</accession>
<sequence length="92" mass="10192">MSTLQCTHRDHRISAEVMEHPGIPTPWAGGCRITAPDGRTTRRMALPVNGAFLDDLSKAQHASLAHGKWLVDQHLDKNRDLFPDHAAKHHAA</sequence>
<reference evidence="1 3" key="1">
    <citation type="submission" date="2016-10" db="EMBL/GenBank/DDBJ databases">
        <authorList>
            <person name="de Groot N.N."/>
        </authorList>
    </citation>
    <scope>NUCLEOTIDE SEQUENCE [LARGE SCALE GENOMIC DNA]</scope>
    <source>
        <strain evidence="1 3">LMG 25475</strain>
    </source>
</reference>
<dbReference type="Proteomes" id="UP000887421">
    <property type="component" value="Chromosome"/>
</dbReference>